<dbReference type="Pfam" id="PF10545">
    <property type="entry name" value="MADF_DNA_bdg"/>
    <property type="match status" value="1"/>
</dbReference>
<proteinExistence type="predicted"/>
<dbReference type="AlphaFoldDB" id="A0A914Y8A2"/>
<evidence type="ECO:0000259" key="2">
    <source>
        <dbReference type="PROSITE" id="PS51029"/>
    </source>
</evidence>
<organism evidence="3 4">
    <name type="scientific">Panagrolaimus superbus</name>
    <dbReference type="NCBI Taxonomy" id="310955"/>
    <lineage>
        <taxon>Eukaryota</taxon>
        <taxon>Metazoa</taxon>
        <taxon>Ecdysozoa</taxon>
        <taxon>Nematoda</taxon>
        <taxon>Chromadorea</taxon>
        <taxon>Rhabditida</taxon>
        <taxon>Tylenchina</taxon>
        <taxon>Panagrolaimomorpha</taxon>
        <taxon>Panagrolaimoidea</taxon>
        <taxon>Panagrolaimidae</taxon>
        <taxon>Panagrolaimus</taxon>
    </lineage>
</organism>
<dbReference type="WBParaSite" id="PSU_v2.g13823.t1">
    <property type="protein sequence ID" value="PSU_v2.g13823.t1"/>
    <property type="gene ID" value="PSU_v2.g13823"/>
</dbReference>
<feature type="compositionally biased region" description="Polar residues" evidence="1">
    <location>
        <begin position="191"/>
        <end position="206"/>
    </location>
</feature>
<dbReference type="SMART" id="SM00595">
    <property type="entry name" value="MADF"/>
    <property type="match status" value="1"/>
</dbReference>
<evidence type="ECO:0000313" key="3">
    <source>
        <dbReference type="Proteomes" id="UP000887577"/>
    </source>
</evidence>
<keyword evidence="3" id="KW-1185">Reference proteome</keyword>
<feature type="compositionally biased region" description="Basic and acidic residues" evidence="1">
    <location>
        <begin position="130"/>
        <end position="143"/>
    </location>
</feature>
<dbReference type="Proteomes" id="UP000887577">
    <property type="component" value="Unplaced"/>
</dbReference>
<feature type="region of interest" description="Disordered" evidence="1">
    <location>
        <begin position="102"/>
        <end position="206"/>
    </location>
</feature>
<dbReference type="GO" id="GO:0005634">
    <property type="term" value="C:nucleus"/>
    <property type="evidence" value="ECO:0007669"/>
    <property type="project" value="TreeGrafter"/>
</dbReference>
<reference evidence="4" key="1">
    <citation type="submission" date="2022-11" db="UniProtKB">
        <authorList>
            <consortium name="WormBaseParasite"/>
        </authorList>
    </citation>
    <scope>IDENTIFICATION</scope>
</reference>
<protein>
    <submittedName>
        <fullName evidence="4">MADF domain-containing protein</fullName>
    </submittedName>
</protein>
<dbReference type="InterPro" id="IPR006578">
    <property type="entry name" value="MADF-dom"/>
</dbReference>
<dbReference type="PANTHER" id="PTHR12243">
    <property type="entry name" value="MADF DOMAIN TRANSCRIPTION FACTOR"/>
    <property type="match status" value="1"/>
</dbReference>
<dbReference type="PANTHER" id="PTHR12243:SF67">
    <property type="entry name" value="COREPRESSOR OF PANGOLIN, ISOFORM A-RELATED"/>
    <property type="match status" value="1"/>
</dbReference>
<name>A0A914Y8A2_9BILA</name>
<dbReference type="GO" id="GO:0005667">
    <property type="term" value="C:transcription regulator complex"/>
    <property type="evidence" value="ECO:0007669"/>
    <property type="project" value="TreeGrafter"/>
</dbReference>
<accession>A0A914Y8A2</accession>
<evidence type="ECO:0000256" key="1">
    <source>
        <dbReference type="SAM" id="MobiDB-lite"/>
    </source>
</evidence>
<dbReference type="InterPro" id="IPR039353">
    <property type="entry name" value="TF_Adf1"/>
</dbReference>
<dbReference type="GO" id="GO:0006357">
    <property type="term" value="P:regulation of transcription by RNA polymerase II"/>
    <property type="evidence" value="ECO:0007669"/>
    <property type="project" value="TreeGrafter"/>
</dbReference>
<evidence type="ECO:0000313" key="4">
    <source>
        <dbReference type="WBParaSite" id="PSU_v2.g13823.t1"/>
    </source>
</evidence>
<sequence>MASLEETRDWPHAVVLKLFELVKPEPVLYDPTHESWSNTILKGRIWTTIAKELDPHLSSKKCRDRFQYNKKRYANEIRKQIASGDVSGVNLDLMWLVNQHENDEEKENHHHLNGSKMVEGNKSESPTNEQENHDPESGIHSHESDEEAATAASTTNPISGSTLMDIFNQIPAETDSADEERPLKRRKRKNSIPQKFEVSQNGMHNFNQSEPHEIAQVSSHNNNAFIELLSTFKSLHDQQQQKQIEQECSIFGRQVEIDLRRLTHQNRAKARLAITSILSDLYQQQF</sequence>
<feature type="domain" description="MADF" evidence="2">
    <location>
        <begin position="17"/>
        <end position="108"/>
    </location>
</feature>
<dbReference type="PROSITE" id="PS51029">
    <property type="entry name" value="MADF"/>
    <property type="match status" value="1"/>
</dbReference>